<feature type="signal peptide" evidence="2">
    <location>
        <begin position="1"/>
        <end position="25"/>
    </location>
</feature>
<evidence type="ECO:0000256" key="1">
    <source>
        <dbReference type="SAM" id="MobiDB-lite"/>
    </source>
</evidence>
<proteinExistence type="predicted"/>
<name>A0AAE0Z4G4_9GAST</name>
<accession>A0AAE0Z4G4</accession>
<feature type="chain" id="PRO_5042099268" evidence="2">
    <location>
        <begin position="26"/>
        <end position="162"/>
    </location>
</feature>
<evidence type="ECO:0000256" key="2">
    <source>
        <dbReference type="SAM" id="SignalP"/>
    </source>
</evidence>
<reference evidence="3" key="1">
    <citation type="journal article" date="2023" name="G3 (Bethesda)">
        <title>A reference genome for the long-term kleptoplast-retaining sea slug Elysia crispata morphotype clarki.</title>
        <authorList>
            <person name="Eastman K.E."/>
            <person name="Pendleton A.L."/>
            <person name="Shaikh M.A."/>
            <person name="Suttiyut T."/>
            <person name="Ogas R."/>
            <person name="Tomko P."/>
            <person name="Gavelis G."/>
            <person name="Widhalm J.R."/>
            <person name="Wisecaver J.H."/>
        </authorList>
    </citation>
    <scope>NUCLEOTIDE SEQUENCE</scope>
    <source>
        <strain evidence="3">ECLA1</strain>
    </source>
</reference>
<comment type="caution">
    <text evidence="3">The sequence shown here is derived from an EMBL/GenBank/DDBJ whole genome shotgun (WGS) entry which is preliminary data.</text>
</comment>
<feature type="compositionally biased region" description="Polar residues" evidence="1">
    <location>
        <begin position="153"/>
        <end position="162"/>
    </location>
</feature>
<protein>
    <submittedName>
        <fullName evidence="3">Uncharacterized protein</fullName>
    </submittedName>
</protein>
<feature type="region of interest" description="Disordered" evidence="1">
    <location>
        <begin position="135"/>
        <end position="162"/>
    </location>
</feature>
<organism evidence="3 4">
    <name type="scientific">Elysia crispata</name>
    <name type="common">lettuce slug</name>
    <dbReference type="NCBI Taxonomy" id="231223"/>
    <lineage>
        <taxon>Eukaryota</taxon>
        <taxon>Metazoa</taxon>
        <taxon>Spiralia</taxon>
        <taxon>Lophotrochozoa</taxon>
        <taxon>Mollusca</taxon>
        <taxon>Gastropoda</taxon>
        <taxon>Heterobranchia</taxon>
        <taxon>Euthyneura</taxon>
        <taxon>Panpulmonata</taxon>
        <taxon>Sacoglossa</taxon>
        <taxon>Placobranchoidea</taxon>
        <taxon>Plakobranchidae</taxon>
        <taxon>Elysia</taxon>
    </lineage>
</organism>
<dbReference type="Proteomes" id="UP001283361">
    <property type="component" value="Unassembled WGS sequence"/>
</dbReference>
<gene>
    <name evidence="3" type="ORF">RRG08_006969</name>
</gene>
<sequence>MSSIYACVLPMMVLAVVTFFQPTLGAPRQRLSLSDIREALARPPIHKFYLPIEIAPAALVGAFKAHARNSARAGSYVDEVPEVPLDLIQQKRTTSSLEIAEPLSAAEIVREPFVFNGMKRKMFWQPLGYMPASARAQNSGGKGGNGGRNSAQDNGSNVFRYG</sequence>
<evidence type="ECO:0000313" key="4">
    <source>
        <dbReference type="Proteomes" id="UP001283361"/>
    </source>
</evidence>
<keyword evidence="4" id="KW-1185">Reference proteome</keyword>
<keyword evidence="2" id="KW-0732">Signal</keyword>
<dbReference type="EMBL" id="JAWDGP010004696">
    <property type="protein sequence ID" value="KAK3762545.1"/>
    <property type="molecule type" value="Genomic_DNA"/>
</dbReference>
<dbReference type="AlphaFoldDB" id="A0AAE0Z4G4"/>
<evidence type="ECO:0000313" key="3">
    <source>
        <dbReference type="EMBL" id="KAK3762545.1"/>
    </source>
</evidence>